<keyword evidence="13" id="KW-1185">Reference proteome</keyword>
<dbReference type="EMBL" id="OX465085">
    <property type="protein sequence ID" value="CAI9302421.1"/>
    <property type="molecule type" value="Genomic_DNA"/>
</dbReference>
<evidence type="ECO:0000256" key="5">
    <source>
        <dbReference type="ARBA" id="ARBA00023159"/>
    </source>
</evidence>
<keyword evidence="5" id="KW-0010">Activator</keyword>
<keyword evidence="3" id="KW-0805">Transcription regulation</keyword>
<evidence type="ECO:0000256" key="2">
    <source>
        <dbReference type="ARBA" id="ARBA00022737"/>
    </source>
</evidence>
<dbReference type="InterPro" id="IPR009057">
    <property type="entry name" value="Homeodomain-like_sf"/>
</dbReference>
<evidence type="ECO:0000259" key="11">
    <source>
        <dbReference type="PROSITE" id="PS51294"/>
    </source>
</evidence>
<keyword evidence="2" id="KW-0677">Repeat</keyword>
<feature type="region of interest" description="Disordered" evidence="8">
    <location>
        <begin position="120"/>
        <end position="143"/>
    </location>
</feature>
<gene>
    <name evidence="12" type="ORF">LSALG_LOCUS40911</name>
</gene>
<keyword evidence="9" id="KW-1133">Transmembrane helix</keyword>
<keyword evidence="7" id="KW-0539">Nucleus</keyword>
<keyword evidence="9" id="KW-0472">Membrane</keyword>
<dbReference type="SMART" id="SM00717">
    <property type="entry name" value="SANT"/>
    <property type="match status" value="2"/>
</dbReference>
<dbReference type="SUPFAM" id="SSF46689">
    <property type="entry name" value="Homeodomain-like"/>
    <property type="match status" value="1"/>
</dbReference>
<evidence type="ECO:0000313" key="12">
    <source>
        <dbReference type="EMBL" id="CAI9302421.1"/>
    </source>
</evidence>
<sequence length="322" mass="36588">MRCKPLEKTKLKHKKGLWSPDEDQKLRDYIMNYGHGCWSAVPINAGLERNGKSCRLRWINYLRPGLKRGAFSMHEEETILTLHGLLGNKWSLMSQHLPGRTDNEIKNHWHSYLKKRVAKSESLEAQNPNTGNNESSSSYMNSMSRNLSFDSSNTANRSYVNTDQQIPETQINKLPMILFADWLNLEEFHGHNGLLFNSGASNGSNYQDTPVDELLSNEASTVSIETDNDLELGACRCEFFRVLSHVKPEAGRLMSGTIAFFYYIHIKFGELVSLVNRTILGILLIVIISSVCTTLQTWFFSSASERIVVTLRKICSPILLIR</sequence>
<keyword evidence="4" id="KW-0238">DNA-binding</keyword>
<dbReference type="InterPro" id="IPR051953">
    <property type="entry name" value="Plant_SW-associated_TFs"/>
</dbReference>
<dbReference type="GO" id="GO:0003677">
    <property type="term" value="F:DNA binding"/>
    <property type="evidence" value="ECO:0007669"/>
    <property type="project" value="UniProtKB-KW"/>
</dbReference>
<evidence type="ECO:0000256" key="4">
    <source>
        <dbReference type="ARBA" id="ARBA00023125"/>
    </source>
</evidence>
<feature type="domain" description="HTH myb-type" evidence="11">
    <location>
        <begin position="10"/>
        <end position="62"/>
    </location>
</feature>
<reference evidence="12" key="1">
    <citation type="submission" date="2023-04" db="EMBL/GenBank/DDBJ databases">
        <authorList>
            <person name="Vijverberg K."/>
            <person name="Xiong W."/>
            <person name="Schranz E."/>
        </authorList>
    </citation>
    <scope>NUCLEOTIDE SEQUENCE</scope>
</reference>
<dbReference type="GO" id="GO:0045893">
    <property type="term" value="P:positive regulation of DNA-templated transcription"/>
    <property type="evidence" value="ECO:0007669"/>
    <property type="project" value="UniProtKB-ARBA"/>
</dbReference>
<comment type="subcellular location">
    <subcellularLocation>
        <location evidence="1">Nucleus</location>
    </subcellularLocation>
</comment>
<dbReference type="PANTHER" id="PTHR47997:SF11">
    <property type="entry name" value="TRANSCRIPTION FACTOR LAF1"/>
    <property type="match status" value="1"/>
</dbReference>
<dbReference type="InterPro" id="IPR001005">
    <property type="entry name" value="SANT/Myb"/>
</dbReference>
<feature type="domain" description="HTH myb-type" evidence="11">
    <location>
        <begin position="63"/>
        <end position="117"/>
    </location>
</feature>
<protein>
    <submittedName>
        <fullName evidence="12">Uncharacterized protein</fullName>
    </submittedName>
</protein>
<dbReference type="PROSITE" id="PS50090">
    <property type="entry name" value="MYB_LIKE"/>
    <property type="match status" value="2"/>
</dbReference>
<evidence type="ECO:0000259" key="10">
    <source>
        <dbReference type="PROSITE" id="PS50090"/>
    </source>
</evidence>
<feature type="domain" description="Myb-like" evidence="10">
    <location>
        <begin position="10"/>
        <end position="62"/>
    </location>
</feature>
<feature type="domain" description="Myb-like" evidence="10">
    <location>
        <begin position="63"/>
        <end position="113"/>
    </location>
</feature>
<name>A0AA36A0R9_LACSI</name>
<accession>A0AA36A0R9</accession>
<dbReference type="PANTHER" id="PTHR47997">
    <property type="entry name" value="MYB DOMAIN PROTEIN 55"/>
    <property type="match status" value="1"/>
</dbReference>
<dbReference type="InterPro" id="IPR017930">
    <property type="entry name" value="Myb_dom"/>
</dbReference>
<feature type="transmembrane region" description="Helical" evidence="9">
    <location>
        <begin position="278"/>
        <end position="300"/>
    </location>
</feature>
<dbReference type="FunFam" id="1.10.10.60:FF:000077">
    <property type="entry name" value="MYB transcription factor"/>
    <property type="match status" value="1"/>
</dbReference>
<evidence type="ECO:0000256" key="6">
    <source>
        <dbReference type="ARBA" id="ARBA00023163"/>
    </source>
</evidence>
<dbReference type="AlphaFoldDB" id="A0AA36A0R9"/>
<keyword evidence="9" id="KW-0812">Transmembrane</keyword>
<dbReference type="CDD" id="cd00167">
    <property type="entry name" value="SANT"/>
    <property type="match status" value="2"/>
</dbReference>
<organism evidence="12 13">
    <name type="scientific">Lactuca saligna</name>
    <name type="common">Willowleaf lettuce</name>
    <dbReference type="NCBI Taxonomy" id="75948"/>
    <lineage>
        <taxon>Eukaryota</taxon>
        <taxon>Viridiplantae</taxon>
        <taxon>Streptophyta</taxon>
        <taxon>Embryophyta</taxon>
        <taxon>Tracheophyta</taxon>
        <taxon>Spermatophyta</taxon>
        <taxon>Magnoliopsida</taxon>
        <taxon>eudicotyledons</taxon>
        <taxon>Gunneridae</taxon>
        <taxon>Pentapetalae</taxon>
        <taxon>asterids</taxon>
        <taxon>campanulids</taxon>
        <taxon>Asterales</taxon>
        <taxon>Asteraceae</taxon>
        <taxon>Cichorioideae</taxon>
        <taxon>Cichorieae</taxon>
        <taxon>Lactucinae</taxon>
        <taxon>Lactuca</taxon>
    </lineage>
</organism>
<feature type="compositionally biased region" description="Low complexity" evidence="8">
    <location>
        <begin position="132"/>
        <end position="143"/>
    </location>
</feature>
<evidence type="ECO:0000256" key="1">
    <source>
        <dbReference type="ARBA" id="ARBA00004123"/>
    </source>
</evidence>
<dbReference type="Gene3D" id="1.10.10.60">
    <property type="entry name" value="Homeodomain-like"/>
    <property type="match status" value="2"/>
</dbReference>
<dbReference type="Proteomes" id="UP001177003">
    <property type="component" value="Chromosome 9"/>
</dbReference>
<evidence type="ECO:0000256" key="9">
    <source>
        <dbReference type="SAM" id="Phobius"/>
    </source>
</evidence>
<dbReference type="Pfam" id="PF00249">
    <property type="entry name" value="Myb_DNA-binding"/>
    <property type="match status" value="2"/>
</dbReference>
<dbReference type="PROSITE" id="PS51294">
    <property type="entry name" value="HTH_MYB"/>
    <property type="match status" value="2"/>
</dbReference>
<proteinExistence type="predicted"/>
<dbReference type="GO" id="GO:0005634">
    <property type="term" value="C:nucleus"/>
    <property type="evidence" value="ECO:0007669"/>
    <property type="project" value="UniProtKB-SubCell"/>
</dbReference>
<evidence type="ECO:0000256" key="7">
    <source>
        <dbReference type="ARBA" id="ARBA00023242"/>
    </source>
</evidence>
<keyword evidence="6" id="KW-0804">Transcription</keyword>
<evidence type="ECO:0000256" key="8">
    <source>
        <dbReference type="SAM" id="MobiDB-lite"/>
    </source>
</evidence>
<evidence type="ECO:0000313" key="13">
    <source>
        <dbReference type="Proteomes" id="UP001177003"/>
    </source>
</evidence>
<evidence type="ECO:0000256" key="3">
    <source>
        <dbReference type="ARBA" id="ARBA00023015"/>
    </source>
</evidence>